<dbReference type="GO" id="GO:0016874">
    <property type="term" value="F:ligase activity"/>
    <property type="evidence" value="ECO:0007669"/>
    <property type="project" value="UniProtKB-KW"/>
</dbReference>
<evidence type="ECO:0000313" key="3">
    <source>
        <dbReference type="Proteomes" id="UP000296822"/>
    </source>
</evidence>
<evidence type="ECO:0000259" key="1">
    <source>
        <dbReference type="PROSITE" id="PS51733"/>
    </source>
</evidence>
<feature type="domain" description="BPL/LPL catalytic" evidence="1">
    <location>
        <begin position="26"/>
        <end position="229"/>
    </location>
</feature>
<dbReference type="Gene3D" id="3.30.930.10">
    <property type="entry name" value="Bira Bifunctional Protein, Domain 2"/>
    <property type="match status" value="1"/>
</dbReference>
<dbReference type="InterPro" id="IPR045864">
    <property type="entry name" value="aa-tRNA-synth_II/BPL/LPL"/>
</dbReference>
<dbReference type="SUPFAM" id="SSF55681">
    <property type="entry name" value="Class II aaRS and biotin synthetases"/>
    <property type="match status" value="1"/>
</dbReference>
<dbReference type="RefSeq" id="WP_006065127.1">
    <property type="nucleotide sequence ID" value="NZ_CP031305.1"/>
</dbReference>
<name>A0A4D6HJR6_9EURY</name>
<dbReference type="GeneID" id="39851213"/>
<reference evidence="2 3" key="1">
    <citation type="journal article" date="2019" name="Nat. Commun.">
        <title>A new type of DNA phosphorothioation-based antiviral system in archaea.</title>
        <authorList>
            <person name="Xiong L."/>
            <person name="Liu S."/>
            <person name="Chen S."/>
            <person name="Xiao Y."/>
            <person name="Zhu B."/>
            <person name="Gao Y."/>
            <person name="Zhang Y."/>
            <person name="Chen B."/>
            <person name="Luo J."/>
            <person name="Deng Z."/>
            <person name="Chen X."/>
            <person name="Wang L."/>
            <person name="Chen S."/>
        </authorList>
    </citation>
    <scope>NUCLEOTIDE SEQUENCE [LARGE SCALE GENOMIC DNA]</scope>
    <source>
        <strain evidence="2 3">JCM 10635</strain>
    </source>
</reference>
<organism evidence="2 3">
    <name type="scientific">Natronorubrum bangense</name>
    <dbReference type="NCBI Taxonomy" id="61858"/>
    <lineage>
        <taxon>Archaea</taxon>
        <taxon>Methanobacteriati</taxon>
        <taxon>Methanobacteriota</taxon>
        <taxon>Stenosarchaea group</taxon>
        <taxon>Halobacteria</taxon>
        <taxon>Halobacteriales</taxon>
        <taxon>Natrialbaceae</taxon>
        <taxon>Natronorubrum</taxon>
    </lineage>
</organism>
<accession>A0A4D6HJR6</accession>
<dbReference type="EMBL" id="CP031305">
    <property type="protein sequence ID" value="QCC54454.1"/>
    <property type="molecule type" value="Genomic_DNA"/>
</dbReference>
<dbReference type="PROSITE" id="PS51733">
    <property type="entry name" value="BPL_LPL_CATALYTIC"/>
    <property type="match status" value="1"/>
</dbReference>
<evidence type="ECO:0000313" key="2">
    <source>
        <dbReference type="EMBL" id="QCC54454.1"/>
    </source>
</evidence>
<gene>
    <name evidence="2" type="ORF">DV706_08115</name>
</gene>
<sequence length="237" mass="25394">MRVIRGRKATIEADRDVSRGLLSTAAEGEPAVRVWTPHQQVAFGRRDCRLKGYESARELAREHGFPPIERDVGGRAVAYDGETTIAFARAEPAADFRRGTTARYERTTDAVEKALRSLEGDIELVRGEPTDSFCPGTHSVSQLTASGRQQKVAGIAQRVRQDAAIVAGIVLVDNRELLAAVLGDVYDRLDVAFDPESVGTIAAGDGPADPAVVRRALEDALIGDDTQALTVESLSGG</sequence>
<proteinExistence type="predicted"/>
<dbReference type="KEGG" id="nbg:DV706_08115"/>
<protein>
    <submittedName>
        <fullName evidence="2">Lipoate--protein ligase family protein</fullName>
    </submittedName>
</protein>
<dbReference type="AlphaFoldDB" id="A0A4D6HJR6"/>
<dbReference type="InterPro" id="IPR004143">
    <property type="entry name" value="BPL_LPL_catalytic"/>
</dbReference>
<dbReference type="Pfam" id="PF21948">
    <property type="entry name" value="LplA-B_cat"/>
    <property type="match status" value="1"/>
</dbReference>
<keyword evidence="2" id="KW-0436">Ligase</keyword>
<dbReference type="Proteomes" id="UP000296822">
    <property type="component" value="Chromosome"/>
</dbReference>